<dbReference type="FunFam" id="2.60.40.10:FF:000495">
    <property type="entry name" value="Periplasmic beta-glucosidase"/>
    <property type="match status" value="1"/>
</dbReference>
<dbReference type="Gene3D" id="3.20.20.300">
    <property type="entry name" value="Glycoside hydrolase, family 3, N-terminal domain"/>
    <property type="match status" value="1"/>
</dbReference>
<dbReference type="GO" id="GO:0005975">
    <property type="term" value="P:carbohydrate metabolic process"/>
    <property type="evidence" value="ECO:0007669"/>
    <property type="project" value="InterPro"/>
</dbReference>
<dbReference type="KEGG" id="mvd:AWU67_06590"/>
<dbReference type="GO" id="GO:0008422">
    <property type="term" value="F:beta-glucosidase activity"/>
    <property type="evidence" value="ECO:0007669"/>
    <property type="project" value="UniProtKB-ARBA"/>
</dbReference>
<evidence type="ECO:0000256" key="5">
    <source>
        <dbReference type="ARBA" id="ARBA00074219"/>
    </source>
</evidence>
<dbReference type="Pfam" id="PF00933">
    <property type="entry name" value="Glyco_hydro_3"/>
    <property type="match status" value="1"/>
</dbReference>
<dbReference type="InterPro" id="IPR019800">
    <property type="entry name" value="Glyco_hydro_3_AS"/>
</dbReference>
<evidence type="ECO:0000256" key="1">
    <source>
        <dbReference type="ARBA" id="ARBA00005336"/>
    </source>
</evidence>
<evidence type="ECO:0000259" key="7">
    <source>
        <dbReference type="SMART" id="SM01217"/>
    </source>
</evidence>
<dbReference type="Proteomes" id="UP000058305">
    <property type="component" value="Chromosome"/>
</dbReference>
<comment type="function">
    <text evidence="4">Catalyzes the hydrolysis of a non-reducing terminal alpha-L-arabinopyranosidic linkage in ginsenoside Rb2 (alpha-L-arabinopyranosyl-(1-&gt;6)-alpha-D-glucopyranosyl) to release alpha-D-glucopyranosyl (Rd). It is not able to hydrolyze alpha-L-arabinofuranosyl-(1-&gt;6)-alpha-D-glucopyranosyl (Rc).</text>
</comment>
<protein>
    <recommendedName>
        <fullName evidence="5">Exo-alpha-(1-&gt;6)-L-arabinopyranosidase</fullName>
    </recommendedName>
</protein>
<name>A0A0X8E3V8_9MICO</name>
<dbReference type="Pfam" id="PF01915">
    <property type="entry name" value="Glyco_hydro_3_C"/>
    <property type="match status" value="1"/>
</dbReference>
<dbReference type="SUPFAM" id="SSF52279">
    <property type="entry name" value="Beta-D-glucan exohydrolase, C-terminal domain"/>
    <property type="match status" value="1"/>
</dbReference>
<dbReference type="AlphaFoldDB" id="A0A0X8E3V8"/>
<proteinExistence type="inferred from homology"/>
<dbReference type="InterPro" id="IPR036962">
    <property type="entry name" value="Glyco_hydro_3_N_sf"/>
</dbReference>
<dbReference type="RefSeq" id="WP_067227271.1">
    <property type="nucleotide sequence ID" value="NZ_CP014145.1"/>
</dbReference>
<dbReference type="EMBL" id="CP014145">
    <property type="protein sequence ID" value="AMB58581.1"/>
    <property type="molecule type" value="Genomic_DNA"/>
</dbReference>
<evidence type="ECO:0000313" key="9">
    <source>
        <dbReference type="Proteomes" id="UP000058305"/>
    </source>
</evidence>
<dbReference type="PROSITE" id="PS00775">
    <property type="entry name" value="GLYCOSYL_HYDROL_F3"/>
    <property type="match status" value="1"/>
</dbReference>
<evidence type="ECO:0000256" key="4">
    <source>
        <dbReference type="ARBA" id="ARBA00058905"/>
    </source>
</evidence>
<dbReference type="InterPro" id="IPR001764">
    <property type="entry name" value="Glyco_hydro_3_N"/>
</dbReference>
<dbReference type="OrthoDB" id="3187421at2"/>
<organism evidence="8 9">
    <name type="scientific">Microterricola viridarii</name>
    <dbReference type="NCBI Taxonomy" id="412690"/>
    <lineage>
        <taxon>Bacteria</taxon>
        <taxon>Bacillati</taxon>
        <taxon>Actinomycetota</taxon>
        <taxon>Actinomycetes</taxon>
        <taxon>Micrococcales</taxon>
        <taxon>Microbacteriaceae</taxon>
        <taxon>Microterricola</taxon>
    </lineage>
</organism>
<keyword evidence="6" id="KW-0326">Glycosidase</keyword>
<dbReference type="InterPro" id="IPR013783">
    <property type="entry name" value="Ig-like_fold"/>
</dbReference>
<dbReference type="InterPro" id="IPR002772">
    <property type="entry name" value="Glyco_hydro_3_C"/>
</dbReference>
<evidence type="ECO:0000256" key="3">
    <source>
        <dbReference type="ARBA" id="ARBA00023277"/>
    </source>
</evidence>
<dbReference type="InterPro" id="IPR017853">
    <property type="entry name" value="GH"/>
</dbReference>
<keyword evidence="3" id="KW-0119">Carbohydrate metabolism</keyword>
<dbReference type="InterPro" id="IPR036881">
    <property type="entry name" value="Glyco_hydro_3_C_sf"/>
</dbReference>
<dbReference type="SMART" id="SM01217">
    <property type="entry name" value="Fn3_like"/>
    <property type="match status" value="1"/>
</dbReference>
<keyword evidence="9" id="KW-1185">Reference proteome</keyword>
<accession>A0A0X8E3V8</accession>
<dbReference type="Gene3D" id="2.60.40.10">
    <property type="entry name" value="Immunoglobulins"/>
    <property type="match status" value="1"/>
</dbReference>
<dbReference type="PANTHER" id="PTHR42715">
    <property type="entry name" value="BETA-GLUCOSIDASE"/>
    <property type="match status" value="1"/>
</dbReference>
<dbReference type="InterPro" id="IPR026891">
    <property type="entry name" value="Fn3-like"/>
</dbReference>
<evidence type="ECO:0000256" key="2">
    <source>
        <dbReference type="ARBA" id="ARBA00022801"/>
    </source>
</evidence>
<dbReference type="PANTHER" id="PTHR42715:SF10">
    <property type="entry name" value="BETA-GLUCOSIDASE"/>
    <property type="match status" value="1"/>
</dbReference>
<dbReference type="SUPFAM" id="SSF51445">
    <property type="entry name" value="(Trans)glycosidases"/>
    <property type="match status" value="1"/>
</dbReference>
<dbReference type="PRINTS" id="PR00133">
    <property type="entry name" value="GLHYDRLASE3"/>
</dbReference>
<dbReference type="Pfam" id="PF14310">
    <property type="entry name" value="Fn3-like"/>
    <property type="match status" value="1"/>
</dbReference>
<comment type="similarity">
    <text evidence="1 6">Belongs to the glycosyl hydrolase 3 family.</text>
</comment>
<evidence type="ECO:0000256" key="6">
    <source>
        <dbReference type="RuleBase" id="RU361161"/>
    </source>
</evidence>
<dbReference type="Gene3D" id="3.40.50.1700">
    <property type="entry name" value="Glycoside hydrolase family 3 C-terminal domain"/>
    <property type="match status" value="1"/>
</dbReference>
<keyword evidence="2 6" id="KW-0378">Hydrolase</keyword>
<evidence type="ECO:0000313" key="8">
    <source>
        <dbReference type="EMBL" id="AMB58581.1"/>
    </source>
</evidence>
<reference evidence="9" key="2">
    <citation type="submission" date="2016-01" db="EMBL/GenBank/DDBJ databases">
        <title>First complete genome sequence of a species in the genus Microterricola, an extremophilic cold active enzyme producing strain ERGS5:02 isolated from Sikkim Himalaya.</title>
        <authorList>
            <person name="Kumar R."/>
            <person name="Singh D."/>
            <person name="Swarnkar M.K."/>
        </authorList>
    </citation>
    <scope>NUCLEOTIDE SEQUENCE [LARGE SCALE GENOMIC DNA]</scope>
    <source>
        <strain evidence="9">ERGS5:02</strain>
    </source>
</reference>
<feature type="domain" description="Fibronectin type III-like" evidence="7">
    <location>
        <begin position="586"/>
        <end position="656"/>
    </location>
</feature>
<sequence length="796" mass="83446">MTTPHPGSAAELVSLLTLDEKILLLSGANMWATAAVGTIPSTFLANGPTGVGKQASDSDHVGAGEMLPATAFPSPSVLASSWDVELVEEVGVALGRESRAKDVGVLLGPGLNIKRHPGGGRVFEYFSEDPHLAGKIAAAVVRGVQSQGVGSSIKHFAGNNQETFRMRLDSIIDERTLREIYLTGFEIAVKESDPWTVMSSYNLINGEHPGESQRLLAQILREEWGFTGLVMSDWFAVSDRPAALRAGLDLEMPGNDGLWSGRVRKAIADGSLTIADVDAAATRVAALALRAAAESAGPAVTADFDAHHALARRAAAAGTVLLSNDGILPLRPEGTIAIIGSAAETPRFQGVGSAHVNAITVETVLDALPARLGTDAEYTFVRGYDAKSGAVSAEDSAAAQAAAAAADVAIIILAIPAGGEAEGVDRAHLVFPPDMNELVRTVTAANPRTVVVLVNGAPLEMPWADAPAALLETYLGGQASGPAIVDVLFGDAEPGGRLGESFPVTASDLPAAANFPTTTPTQVQYRENIYVGYRFHDTFEVAPRFPFGHGLGYTSFEYGTVEVSGSGVDLALTVPVTNSGDRFGSEVVQLYVHATHSAVHRPEQELKAFAKVHLAPGETQRVTLRLEHRSFAIYDVASASWAAEAGDYEIRIGSSSRDIRSATIVLLDTGEIVTPVERPARAVASQAEFARLLGGPVPAAKGLVPFSINSPIDDLRTTWLGRRLHGALLGVITKSLPADGDDDMKAMMDAVVGGMPLRTLVANSGGKLTLDTMARIVGVLNTASAQARRARSAAKR</sequence>
<reference evidence="8 9" key="1">
    <citation type="journal article" date="2016" name="J. Biotechnol.">
        <title>First complete genome sequence of a species in the genus Microterricola, an extremophilic cold active enzyme producing bacterial strain ERGS5:02 isolated from Sikkim Himalaya.</title>
        <authorList>
            <person name="Himanshu"/>
            <person name="Swarnkar M.K."/>
            <person name="Singh D."/>
            <person name="Kumar R."/>
        </authorList>
    </citation>
    <scope>NUCLEOTIDE SEQUENCE [LARGE SCALE GENOMIC DNA]</scope>
    <source>
        <strain evidence="8 9">ERGS5:02</strain>
    </source>
</reference>
<dbReference type="InterPro" id="IPR050288">
    <property type="entry name" value="Cellulose_deg_GH3"/>
</dbReference>
<gene>
    <name evidence="8" type="ORF">AWU67_06590</name>
</gene>